<keyword evidence="2" id="KW-1185">Reference proteome</keyword>
<reference evidence="1" key="1">
    <citation type="journal article" date="2014" name="Int. J. Syst. Evol. Microbiol.">
        <title>Complete genome sequence of Corynebacterium casei LMG S-19264T (=DSM 44701T), isolated from a smear-ripened cheese.</title>
        <authorList>
            <consortium name="US DOE Joint Genome Institute (JGI-PGF)"/>
            <person name="Walter F."/>
            <person name="Albersmeier A."/>
            <person name="Kalinowski J."/>
            <person name="Ruckert C."/>
        </authorList>
    </citation>
    <scope>NUCLEOTIDE SEQUENCE</scope>
    <source>
        <strain evidence="1">CCM 7897</strain>
    </source>
</reference>
<evidence type="ECO:0000313" key="2">
    <source>
        <dbReference type="Proteomes" id="UP000606044"/>
    </source>
</evidence>
<protein>
    <submittedName>
        <fullName evidence="1">Uncharacterized protein</fullName>
    </submittedName>
</protein>
<reference evidence="1" key="2">
    <citation type="submission" date="2020-09" db="EMBL/GenBank/DDBJ databases">
        <authorList>
            <person name="Sun Q."/>
            <person name="Sedlacek I."/>
        </authorList>
    </citation>
    <scope>NUCLEOTIDE SEQUENCE</scope>
    <source>
        <strain evidence="1">CCM 7897</strain>
    </source>
</reference>
<evidence type="ECO:0000313" key="1">
    <source>
        <dbReference type="EMBL" id="GGF83581.1"/>
    </source>
</evidence>
<dbReference type="Proteomes" id="UP000606044">
    <property type="component" value="Unassembled WGS sequence"/>
</dbReference>
<dbReference type="EMBL" id="BMCT01000009">
    <property type="protein sequence ID" value="GGF83581.1"/>
    <property type="molecule type" value="Genomic_DNA"/>
</dbReference>
<dbReference type="RefSeq" id="WP_188583550.1">
    <property type="nucleotide sequence ID" value="NZ_BMCT01000009.1"/>
</dbReference>
<name>A0A917FIX6_9HYPH</name>
<accession>A0A917FIX6</accession>
<comment type="caution">
    <text evidence="1">The sequence shown here is derived from an EMBL/GenBank/DDBJ whole genome shotgun (WGS) entry which is preliminary data.</text>
</comment>
<proteinExistence type="predicted"/>
<dbReference type="Gene3D" id="1.20.5.340">
    <property type="match status" value="1"/>
</dbReference>
<dbReference type="AlphaFoldDB" id="A0A917FIX6"/>
<sequence>MPEDSANLVLAYMRRFDEKLDRVIDDVRDLKVRVTAVAENLAGVQRRLDRVGARLDRIDTRLDLVVAPH</sequence>
<gene>
    <name evidence="1" type="ORF">GCM10007301_49520</name>
</gene>
<organism evidence="1 2">
    <name type="scientific">Azorhizobium oxalatiphilum</name>
    <dbReference type="NCBI Taxonomy" id="980631"/>
    <lineage>
        <taxon>Bacteria</taxon>
        <taxon>Pseudomonadati</taxon>
        <taxon>Pseudomonadota</taxon>
        <taxon>Alphaproteobacteria</taxon>
        <taxon>Hyphomicrobiales</taxon>
        <taxon>Xanthobacteraceae</taxon>
        <taxon>Azorhizobium</taxon>
    </lineage>
</organism>